<sequence length="251" mass="27485">MQLLLETLERVRSGESNFDPASESESDLQAFQKVANRLLEAKQQGLIHDAKFLKARTRGNMFFRAAVVLGGLTYQGEKLLESEPSIPQSTTKEVVTLDIFISHSTDDSELAAAFISLLRAALPIEPTRIRCTSVEGYRLPAGSSFNEQLRSEVFDATVLVALLSASSLKSTYTLFELGARWGAQKYLAPVLVRGTLVAALRQPLSSLNAIPAKSESDVSQLIDTIAERLNVQAFPHYSYAGDLRSFCEAGK</sequence>
<organism evidence="2 3">
    <name type="scientific">Desulfomicrobium norvegicum (strain DSM 1741 / NCIMB 8310)</name>
    <name type="common">Desulfovibrio baculatus (strain Norway 4)</name>
    <name type="synonym">Desulfovibrio desulfuricans (strain Norway 4)</name>
    <dbReference type="NCBI Taxonomy" id="52561"/>
    <lineage>
        <taxon>Bacteria</taxon>
        <taxon>Pseudomonadati</taxon>
        <taxon>Thermodesulfobacteriota</taxon>
        <taxon>Desulfovibrionia</taxon>
        <taxon>Desulfovibrionales</taxon>
        <taxon>Desulfomicrobiaceae</taxon>
        <taxon>Desulfomicrobium</taxon>
    </lineage>
</organism>
<evidence type="ECO:0000313" key="3">
    <source>
        <dbReference type="Proteomes" id="UP000199581"/>
    </source>
</evidence>
<dbReference type="Gene3D" id="3.40.50.10140">
    <property type="entry name" value="Toll/interleukin-1 receptor homology (TIR) domain"/>
    <property type="match status" value="1"/>
</dbReference>
<gene>
    <name evidence="2" type="ORF">SAMN05421830_105168</name>
</gene>
<feature type="domain" description="TIR" evidence="1">
    <location>
        <begin position="95"/>
        <end position="229"/>
    </location>
</feature>
<dbReference type="Pfam" id="PF13676">
    <property type="entry name" value="TIR_2"/>
    <property type="match status" value="1"/>
</dbReference>
<reference evidence="2 3" key="1">
    <citation type="submission" date="2016-10" db="EMBL/GenBank/DDBJ databases">
        <authorList>
            <person name="Varghese N."/>
            <person name="Submissions S."/>
        </authorList>
    </citation>
    <scope>NUCLEOTIDE SEQUENCE [LARGE SCALE GENOMIC DNA]</scope>
    <source>
        <strain evidence="2 3">DSM 1741</strain>
    </source>
</reference>
<dbReference type="PROSITE" id="PS50104">
    <property type="entry name" value="TIR"/>
    <property type="match status" value="1"/>
</dbReference>
<accession>A0A8G2C2W9</accession>
<dbReference type="EMBL" id="FOTO01000005">
    <property type="protein sequence ID" value="SFL72482.1"/>
    <property type="molecule type" value="Genomic_DNA"/>
</dbReference>
<comment type="caution">
    <text evidence="2">The sequence shown here is derived from an EMBL/GenBank/DDBJ whole genome shotgun (WGS) entry which is preliminary data.</text>
</comment>
<evidence type="ECO:0000313" key="2">
    <source>
        <dbReference type="EMBL" id="SFL72482.1"/>
    </source>
</evidence>
<dbReference type="SUPFAM" id="SSF52200">
    <property type="entry name" value="Toll/Interleukin receptor TIR domain"/>
    <property type="match status" value="1"/>
</dbReference>
<dbReference type="InterPro" id="IPR000157">
    <property type="entry name" value="TIR_dom"/>
</dbReference>
<dbReference type="AlphaFoldDB" id="A0A8G2C2W9"/>
<name>A0A8G2C2W9_DESNO</name>
<evidence type="ECO:0000259" key="1">
    <source>
        <dbReference type="PROSITE" id="PS50104"/>
    </source>
</evidence>
<dbReference type="Proteomes" id="UP000199581">
    <property type="component" value="Unassembled WGS sequence"/>
</dbReference>
<dbReference type="GO" id="GO:0007165">
    <property type="term" value="P:signal transduction"/>
    <property type="evidence" value="ECO:0007669"/>
    <property type="project" value="InterPro"/>
</dbReference>
<proteinExistence type="predicted"/>
<protein>
    <submittedName>
        <fullName evidence="2">TIR domain-containing protein</fullName>
    </submittedName>
</protein>
<dbReference type="InterPro" id="IPR035897">
    <property type="entry name" value="Toll_tir_struct_dom_sf"/>
</dbReference>
<keyword evidence="3" id="KW-1185">Reference proteome</keyword>